<dbReference type="RefSeq" id="WP_113946418.1">
    <property type="nucleotide sequence ID" value="NZ_JBHEEG010000001.1"/>
</dbReference>
<name>A0A366DGU8_9HYPH</name>
<comment type="caution">
    <text evidence="1">The sequence shown here is derived from an EMBL/GenBank/DDBJ whole genome shotgun (WGS) entry which is preliminary data.</text>
</comment>
<dbReference type="OrthoDB" id="8265479at2"/>
<protein>
    <submittedName>
        <fullName evidence="1">Uncharacterized protein</fullName>
    </submittedName>
</protein>
<evidence type="ECO:0000313" key="2">
    <source>
        <dbReference type="Proteomes" id="UP000252893"/>
    </source>
</evidence>
<evidence type="ECO:0000313" key="1">
    <source>
        <dbReference type="EMBL" id="RBO89310.1"/>
    </source>
</evidence>
<sequence>MAVTYPLDILTGFPGWSTEFDLLQRQELSRTAGGTTIAKDMGTPLWKAAFQSRVLSPNTLDMWRAKLNSLEGSLQRFMGRPMSRCYPIAHPNGRGLGDVSAVTVARITLNKVVTLNGAPADYKSSIGDYVQIGRHLYQIVGLDGGVEVRPHLAPGTAVGNTVVLVRPSVPMIIVPATLSTTADAGTGRGTITFQAIESR</sequence>
<dbReference type="EMBL" id="QNRH01000016">
    <property type="protein sequence ID" value="RBO89310.1"/>
    <property type="molecule type" value="Genomic_DNA"/>
</dbReference>
<dbReference type="AlphaFoldDB" id="A0A366DGU8"/>
<accession>A0A366DGU8</accession>
<gene>
    <name evidence="1" type="ORF">DFR47_11638</name>
</gene>
<keyword evidence="2" id="KW-1185">Reference proteome</keyword>
<organism evidence="1 2">
    <name type="scientific">Pseudochrobactrum asaccharolyticum</name>
    <dbReference type="NCBI Taxonomy" id="354351"/>
    <lineage>
        <taxon>Bacteria</taxon>
        <taxon>Pseudomonadati</taxon>
        <taxon>Pseudomonadota</taxon>
        <taxon>Alphaproteobacteria</taxon>
        <taxon>Hyphomicrobiales</taxon>
        <taxon>Brucellaceae</taxon>
        <taxon>Pseudochrobactrum</taxon>
    </lineage>
</organism>
<reference evidence="1 2" key="1">
    <citation type="submission" date="2018-06" db="EMBL/GenBank/DDBJ databases">
        <title>Genomic Encyclopedia of Type Strains, Phase IV (KMG-IV): sequencing the most valuable type-strain genomes for metagenomic binning, comparative biology and taxonomic classification.</title>
        <authorList>
            <person name="Goeker M."/>
        </authorList>
    </citation>
    <scope>NUCLEOTIDE SEQUENCE [LARGE SCALE GENOMIC DNA]</scope>
    <source>
        <strain evidence="1 2">DSM 25619</strain>
    </source>
</reference>
<proteinExistence type="predicted"/>
<dbReference type="Proteomes" id="UP000252893">
    <property type="component" value="Unassembled WGS sequence"/>
</dbReference>